<reference evidence="2" key="1">
    <citation type="journal article" date="2013" name="Proc. Natl. Acad. Sci. U.S.A.">
        <title>Genome structure and metabolic features in the red seaweed Chondrus crispus shed light on evolution of the Archaeplastida.</title>
        <authorList>
            <person name="Collen J."/>
            <person name="Porcel B."/>
            <person name="Carre W."/>
            <person name="Ball S.G."/>
            <person name="Chaparro C."/>
            <person name="Tonon T."/>
            <person name="Barbeyron T."/>
            <person name="Michel G."/>
            <person name="Noel B."/>
            <person name="Valentin K."/>
            <person name="Elias M."/>
            <person name="Artiguenave F."/>
            <person name="Arun A."/>
            <person name="Aury J.M."/>
            <person name="Barbosa-Neto J.F."/>
            <person name="Bothwell J.H."/>
            <person name="Bouget F.Y."/>
            <person name="Brillet L."/>
            <person name="Cabello-Hurtado F."/>
            <person name="Capella-Gutierrez S."/>
            <person name="Charrier B."/>
            <person name="Cladiere L."/>
            <person name="Cock J.M."/>
            <person name="Coelho S.M."/>
            <person name="Colleoni C."/>
            <person name="Czjzek M."/>
            <person name="Da Silva C."/>
            <person name="Delage L."/>
            <person name="Denoeud F."/>
            <person name="Deschamps P."/>
            <person name="Dittami S.M."/>
            <person name="Gabaldon T."/>
            <person name="Gachon C.M."/>
            <person name="Groisillier A."/>
            <person name="Herve C."/>
            <person name="Jabbari K."/>
            <person name="Katinka M."/>
            <person name="Kloareg B."/>
            <person name="Kowalczyk N."/>
            <person name="Labadie K."/>
            <person name="Leblanc C."/>
            <person name="Lopez P.J."/>
            <person name="McLachlan D.H."/>
            <person name="Meslet-Cladiere L."/>
            <person name="Moustafa A."/>
            <person name="Nehr Z."/>
            <person name="Nyvall Collen P."/>
            <person name="Panaud O."/>
            <person name="Partensky F."/>
            <person name="Poulain J."/>
            <person name="Rensing S.A."/>
            <person name="Rousvoal S."/>
            <person name="Samson G."/>
            <person name="Symeonidi A."/>
            <person name="Weissenbach J."/>
            <person name="Zambounis A."/>
            <person name="Wincker P."/>
            <person name="Boyen C."/>
        </authorList>
    </citation>
    <scope>NUCLEOTIDE SEQUENCE [LARGE SCALE GENOMIC DNA]</scope>
    <source>
        <strain evidence="2">cv. Stackhouse</strain>
    </source>
</reference>
<dbReference type="AlphaFoldDB" id="R7QQN5"/>
<dbReference type="KEGG" id="ccp:CHC_T00000373001"/>
<gene>
    <name evidence="1" type="ORF">CHC_T00000373001</name>
</gene>
<keyword evidence="2" id="KW-1185">Reference proteome</keyword>
<proteinExistence type="predicted"/>
<organism evidence="1 2">
    <name type="scientific">Chondrus crispus</name>
    <name type="common">Carrageen Irish moss</name>
    <name type="synonym">Polymorpha crispa</name>
    <dbReference type="NCBI Taxonomy" id="2769"/>
    <lineage>
        <taxon>Eukaryota</taxon>
        <taxon>Rhodophyta</taxon>
        <taxon>Florideophyceae</taxon>
        <taxon>Rhodymeniophycidae</taxon>
        <taxon>Gigartinales</taxon>
        <taxon>Gigartinaceae</taxon>
        <taxon>Chondrus</taxon>
    </lineage>
</organism>
<dbReference type="GeneID" id="17317812"/>
<dbReference type="Proteomes" id="UP000012073">
    <property type="component" value="Unassembled WGS sequence"/>
</dbReference>
<protein>
    <submittedName>
        <fullName evidence="1">Uncharacterized protein</fullName>
    </submittedName>
</protein>
<dbReference type="Gramene" id="CDF39801">
    <property type="protein sequence ID" value="CDF39801"/>
    <property type="gene ID" value="CHC_T00000373001"/>
</dbReference>
<sequence>MLDMSMAEDGIWVLDTCGICEVRDKIIHKQGDGSEITLADLECSVMDFVVKMECETVVVGMMDGSVGIMSVISSDDASQ</sequence>
<dbReference type="EMBL" id="HG002074">
    <property type="protein sequence ID" value="CDF39801.1"/>
    <property type="molecule type" value="Genomic_DNA"/>
</dbReference>
<evidence type="ECO:0000313" key="1">
    <source>
        <dbReference type="EMBL" id="CDF39801.1"/>
    </source>
</evidence>
<name>R7QQN5_CHOCR</name>
<dbReference type="RefSeq" id="XP_005710095.1">
    <property type="nucleotide sequence ID" value="XM_005710038.1"/>
</dbReference>
<evidence type="ECO:0000313" key="2">
    <source>
        <dbReference type="Proteomes" id="UP000012073"/>
    </source>
</evidence>
<accession>R7QQN5</accession>